<dbReference type="InterPro" id="IPR041249">
    <property type="entry name" value="HEPN_DZIP3"/>
</dbReference>
<reference evidence="3" key="1">
    <citation type="submission" date="2021-03" db="EMBL/GenBank/DDBJ databases">
        <authorList>
            <person name="Bekaert M."/>
        </authorList>
    </citation>
    <scope>NUCLEOTIDE SEQUENCE</scope>
</reference>
<evidence type="ECO:0000259" key="2">
    <source>
        <dbReference type="Pfam" id="PF18738"/>
    </source>
</evidence>
<comment type="caution">
    <text evidence="3">The sequence shown here is derived from an EMBL/GenBank/DDBJ whole genome shotgun (WGS) entry which is preliminary data.</text>
</comment>
<keyword evidence="4" id="KW-1185">Reference proteome</keyword>
<dbReference type="AlphaFoldDB" id="A0A8S3PUJ0"/>
<protein>
    <recommendedName>
        <fullName evidence="2">DZIP3-like HEPN domain-containing protein</fullName>
    </recommendedName>
</protein>
<dbReference type="EMBL" id="CAJPWZ010000148">
    <property type="protein sequence ID" value="CAG2186880.1"/>
    <property type="molecule type" value="Genomic_DNA"/>
</dbReference>
<name>A0A8S3PUJ0_MYTED</name>
<organism evidence="3 4">
    <name type="scientific">Mytilus edulis</name>
    <name type="common">Blue mussel</name>
    <dbReference type="NCBI Taxonomy" id="6550"/>
    <lineage>
        <taxon>Eukaryota</taxon>
        <taxon>Metazoa</taxon>
        <taxon>Spiralia</taxon>
        <taxon>Lophotrochozoa</taxon>
        <taxon>Mollusca</taxon>
        <taxon>Bivalvia</taxon>
        <taxon>Autobranchia</taxon>
        <taxon>Pteriomorphia</taxon>
        <taxon>Mytilida</taxon>
        <taxon>Mytiloidea</taxon>
        <taxon>Mytilidae</taxon>
        <taxon>Mytilinae</taxon>
        <taxon>Mytilus</taxon>
    </lineage>
</organism>
<feature type="domain" description="DZIP3-like HEPN" evidence="2">
    <location>
        <begin position="5"/>
        <end position="72"/>
    </location>
</feature>
<feature type="coiled-coil region" evidence="1">
    <location>
        <begin position="98"/>
        <end position="161"/>
    </location>
</feature>
<evidence type="ECO:0000313" key="4">
    <source>
        <dbReference type="Proteomes" id="UP000683360"/>
    </source>
</evidence>
<proteinExistence type="predicted"/>
<keyword evidence="1" id="KW-0175">Coiled coil</keyword>
<dbReference type="Pfam" id="PF18738">
    <property type="entry name" value="HEPN_DZIP3"/>
    <property type="match status" value="1"/>
</dbReference>
<evidence type="ECO:0000256" key="1">
    <source>
        <dbReference type="SAM" id="Coils"/>
    </source>
</evidence>
<accession>A0A8S3PUJ0</accession>
<dbReference type="OrthoDB" id="6062647at2759"/>
<evidence type="ECO:0000313" key="3">
    <source>
        <dbReference type="EMBL" id="CAG2186880.1"/>
    </source>
</evidence>
<dbReference type="Proteomes" id="UP000683360">
    <property type="component" value="Unassembled WGS sequence"/>
</dbReference>
<sequence length="190" mass="22023">MRMTGSQTQNPFSDSVPDDPKSKTFDITLMITLLRNIKNITNHQGAFGCLPTAMETTPGTDLGRIEYYRNYLAIGRLGGQKIKQDCDHLRIRTLDQTNKEIIEDIKCSNDEIKNLKESLNTLKIYHELLLEGDHRELKRSYEELQEDHTEMTDEIKRLKTSYDDTVPCNIRGKFEIIFMTCVLYIEKNEG</sequence>
<gene>
    <name evidence="3" type="ORF">MEDL_2407</name>
</gene>